<proteinExistence type="predicted"/>
<sequence length="258" mass="28110">MRRRHGAIWLETDGTVGLSSNTGESSGYIQGPNVIDGKPCACKRWHHVAAIWNQTAGGGFKFMHLRYLTISGRTAILDDFIVNLKAAMAAESNMTSDDVWVYLSDEQLIGNEGRTAVSMVAPWIHALARGAAVFPSIMLEPLEAQVNVDRKSAELSLARLVRSMMNAMRITTDISNAYTGLLPVENNQYIYDSLFPTMAYVGSGRLLVDSIEFPGRLTYSPLAENIADNGQFLVGGGHQGLAVECELASVRLWTLGVS</sequence>
<reference evidence="1" key="1">
    <citation type="submission" date="2021-02" db="EMBL/GenBank/DDBJ databases">
        <authorList>
            <person name="Dougan E. K."/>
            <person name="Rhodes N."/>
            <person name="Thang M."/>
            <person name="Chan C."/>
        </authorList>
    </citation>
    <scope>NUCLEOTIDE SEQUENCE</scope>
</reference>
<organism evidence="1 2">
    <name type="scientific">Symbiodinium natans</name>
    <dbReference type="NCBI Taxonomy" id="878477"/>
    <lineage>
        <taxon>Eukaryota</taxon>
        <taxon>Sar</taxon>
        <taxon>Alveolata</taxon>
        <taxon>Dinophyceae</taxon>
        <taxon>Suessiales</taxon>
        <taxon>Symbiodiniaceae</taxon>
        <taxon>Symbiodinium</taxon>
    </lineage>
</organism>
<name>A0A812LWU6_9DINO</name>
<evidence type="ECO:0000313" key="2">
    <source>
        <dbReference type="Proteomes" id="UP000604046"/>
    </source>
</evidence>
<comment type="caution">
    <text evidence="1">The sequence shown here is derived from an EMBL/GenBank/DDBJ whole genome shotgun (WGS) entry which is preliminary data.</text>
</comment>
<keyword evidence="2" id="KW-1185">Reference proteome</keyword>
<evidence type="ECO:0000313" key="1">
    <source>
        <dbReference type="EMBL" id="CAE7253800.1"/>
    </source>
</evidence>
<dbReference type="OrthoDB" id="409509at2759"/>
<dbReference type="Proteomes" id="UP000604046">
    <property type="component" value="Unassembled WGS sequence"/>
</dbReference>
<dbReference type="AlphaFoldDB" id="A0A812LWU6"/>
<protein>
    <submittedName>
        <fullName evidence="1">Uncharacterized protein</fullName>
    </submittedName>
</protein>
<dbReference type="EMBL" id="CAJNDS010001269">
    <property type="protein sequence ID" value="CAE7253800.1"/>
    <property type="molecule type" value="Genomic_DNA"/>
</dbReference>
<accession>A0A812LWU6</accession>
<gene>
    <name evidence="1" type="ORF">SNAT2548_LOCUS12787</name>
</gene>